<reference evidence="3 4" key="1">
    <citation type="submission" date="2023-07" db="EMBL/GenBank/DDBJ databases">
        <title>Sorghum-associated microbial communities from plants grown in Nebraska, USA.</title>
        <authorList>
            <person name="Schachtman D."/>
        </authorList>
    </citation>
    <scope>NUCLEOTIDE SEQUENCE [LARGE SCALE GENOMIC DNA]</scope>
    <source>
        <strain evidence="3 4">BE187</strain>
    </source>
</reference>
<dbReference type="EMBL" id="JAVDVW010000001">
    <property type="protein sequence ID" value="MDR7098813.1"/>
    <property type="molecule type" value="Genomic_DNA"/>
</dbReference>
<comment type="caution">
    <text evidence="3">The sequence shown here is derived from an EMBL/GenBank/DDBJ whole genome shotgun (WGS) entry which is preliminary data.</text>
</comment>
<protein>
    <recommendedName>
        <fullName evidence="2">YdhG-like domain-containing protein</fullName>
    </recommendedName>
</protein>
<gene>
    <name evidence="3" type="ORF">J2X04_001160</name>
</gene>
<dbReference type="Gene3D" id="3.90.1150.200">
    <property type="match status" value="1"/>
</dbReference>
<feature type="compositionally biased region" description="Low complexity" evidence="1">
    <location>
        <begin position="18"/>
        <end position="27"/>
    </location>
</feature>
<dbReference type="InterPro" id="IPR014922">
    <property type="entry name" value="YdhG-like"/>
</dbReference>
<dbReference type="Pfam" id="PF08818">
    <property type="entry name" value="DUF1801"/>
    <property type="match status" value="1"/>
</dbReference>
<evidence type="ECO:0000313" key="3">
    <source>
        <dbReference type="EMBL" id="MDR7098813.1"/>
    </source>
</evidence>
<feature type="region of interest" description="Disordered" evidence="1">
    <location>
        <begin position="1"/>
        <end position="44"/>
    </location>
</feature>
<keyword evidence="4" id="KW-1185">Reference proteome</keyword>
<evidence type="ECO:0000313" key="4">
    <source>
        <dbReference type="Proteomes" id="UP001267878"/>
    </source>
</evidence>
<evidence type="ECO:0000256" key="1">
    <source>
        <dbReference type="SAM" id="MobiDB-lite"/>
    </source>
</evidence>
<feature type="domain" description="YdhG-like" evidence="2">
    <location>
        <begin position="57"/>
        <end position="152"/>
    </location>
</feature>
<dbReference type="RefSeq" id="WP_310052896.1">
    <property type="nucleotide sequence ID" value="NZ_JAVDVW010000001.1"/>
</dbReference>
<feature type="compositionally biased region" description="Low complexity" evidence="1">
    <location>
        <begin position="34"/>
        <end position="44"/>
    </location>
</feature>
<proteinExistence type="predicted"/>
<sequence length="168" mass="18372">MANNTSTKPAKVATKTTSARPVAAQAAKPRKAAAKAADAGSASQRIDEKIANLRDWRGERLAEIRQLIHEVDPEVVEEWKWMGTPVWSHEGMYALANPHKGKVKLTFFQGAQLPDPKQLFNAGLGSKWRAMDIFEGDKIDKTALKALLRAAVAYNTTHAVPKSKGSRA</sequence>
<organism evidence="3 4">
    <name type="scientific">Agrilutibacter niabensis</name>
    <dbReference type="NCBI Taxonomy" id="380628"/>
    <lineage>
        <taxon>Bacteria</taxon>
        <taxon>Pseudomonadati</taxon>
        <taxon>Pseudomonadota</taxon>
        <taxon>Gammaproteobacteria</taxon>
        <taxon>Lysobacterales</taxon>
        <taxon>Lysobacteraceae</taxon>
        <taxon>Agrilutibacter</taxon>
    </lineage>
</organism>
<evidence type="ECO:0000259" key="2">
    <source>
        <dbReference type="Pfam" id="PF08818"/>
    </source>
</evidence>
<dbReference type="Proteomes" id="UP001267878">
    <property type="component" value="Unassembled WGS sequence"/>
</dbReference>
<accession>A0ABU1VNH6</accession>
<dbReference type="SUPFAM" id="SSF159888">
    <property type="entry name" value="YdhG-like"/>
    <property type="match status" value="1"/>
</dbReference>
<name>A0ABU1VNH6_9GAMM</name>